<dbReference type="AlphaFoldDB" id="A5DZR6"/>
<evidence type="ECO:0000256" key="1">
    <source>
        <dbReference type="ARBA" id="ARBA00004604"/>
    </source>
</evidence>
<feature type="compositionally biased region" description="Low complexity" evidence="7">
    <location>
        <begin position="624"/>
        <end position="650"/>
    </location>
</feature>
<dbReference type="PANTHER" id="PTHR23183">
    <property type="entry name" value="NOP14"/>
    <property type="match status" value="1"/>
</dbReference>
<feature type="region of interest" description="Disordered" evidence="7">
    <location>
        <begin position="290"/>
        <end position="420"/>
    </location>
</feature>
<dbReference type="STRING" id="379508.A5DZR6"/>
<evidence type="ECO:0000256" key="6">
    <source>
        <dbReference type="ARBA" id="ARBA00024695"/>
    </source>
</evidence>
<dbReference type="GO" id="GO:0000472">
    <property type="term" value="P:endonucleolytic cleavage to generate mature 5'-end of SSU-rRNA from (SSU-rRNA, 5.8S rRNA, LSU-rRNA)"/>
    <property type="evidence" value="ECO:0007669"/>
    <property type="project" value="EnsemblFungi"/>
</dbReference>
<dbReference type="OMA" id="KSCWPSL"/>
<dbReference type="KEGG" id="lel:PVL30_003693"/>
<comment type="subcellular location">
    <subcellularLocation>
        <location evidence="1">Nucleus</location>
        <location evidence="1">Nucleolus</location>
    </subcellularLocation>
</comment>
<dbReference type="EMBL" id="CH981526">
    <property type="protein sequence ID" value="EDK44674.1"/>
    <property type="molecule type" value="Genomic_DNA"/>
</dbReference>
<organism evidence="8 9">
    <name type="scientific">Lodderomyces elongisporus (strain ATCC 11503 / CBS 2605 / JCM 1781 / NBRC 1676 / NRRL YB-4239)</name>
    <name type="common">Yeast</name>
    <name type="synonym">Saccharomyces elongisporus</name>
    <dbReference type="NCBI Taxonomy" id="379508"/>
    <lineage>
        <taxon>Eukaryota</taxon>
        <taxon>Fungi</taxon>
        <taxon>Dikarya</taxon>
        <taxon>Ascomycota</taxon>
        <taxon>Saccharomycotina</taxon>
        <taxon>Pichiomycetes</taxon>
        <taxon>Debaryomycetaceae</taxon>
        <taxon>Candida/Lodderomyces clade</taxon>
        <taxon>Lodderomyces</taxon>
    </lineage>
</organism>
<gene>
    <name evidence="8" type="ORF">LELG_02853</name>
</gene>
<comment type="similarity">
    <text evidence="2">Belongs to the NOP14 family.</text>
</comment>
<feature type="compositionally biased region" description="Acidic residues" evidence="7">
    <location>
        <begin position="157"/>
        <end position="178"/>
    </location>
</feature>
<sequence length="865" mass="99850">MAGSQLKQLKSALKEKGLIGQTNTSKKSKKSKTSRRNEIDRDLQKQNLLSVRDQFNKFDQRINRTKHDITITAGGEFVKVGSKQHNATTAKKGAIQKQMKMQYDLEKRKRNRVGGVLDKRFGENDMHMTQEEKMLARFTRERQAATSGKKRGIYSLESDDDDGEMAEGDNDDDEDEDGGFQLTHSGQALSLDDEETVKYVDEDQMVEGPPRKKTKAEVMKEVIAKSKFYKQQRQRDYAKTQNQIDELDEDFGDIMDDLRNTQKGVAKPQFSTKTPEEIAYDNKVRELTYDRRAVPADRTKTDEELQKEHEEKIKKLEQDRLRRMEGFVTDREAEGDDLGEDLGDEDDNDDDQQFWGGESENEEDGFTIKEGRGEGEEEEEAEEDNDNDNDNGYDEQKGKKGEERGKPVSRKSPPISMPTDLDEFKSQLKDLDLSQQAKQIQIICDAYKPHLAMGNKDLMNKFVSIIFEYVLFLADEFQEFQPILTILKKLASQYNEQLVERMRVYILDIESRINKSTLQLKPSDLAFFIIVGFLFSTSDHYHLIVTPCLILINQILSNTIYRSKDELRLIAMGIFLVDVLLTYQRIAKRFDPEIINFIEFAFLSLVPEPEKVDTNKLLSGHIPSTTTTTTTNNNNSNSGSNSSTTSSSSNQLNLVKSTKYEENSTISFGEIFKTTNTNKEKLHFNTQIKSKLLIKLLTIMDKTLSTWRDKSSIIEILESFIAMLKHFTKYTSLTSSYLTKFSKLLAASLQSRQPLQLQHHKSIGIATYTPKFEENFNPDKKSYDINVERQQLAKVKAQLKKEHKAALKDIRYENRFLAREQIGEKKQMYDEYHRKMARIVNTIQADEGKEKNDYEREKKQRKSRK</sequence>
<reference evidence="8 9" key="1">
    <citation type="journal article" date="2009" name="Nature">
        <title>Evolution of pathogenicity and sexual reproduction in eight Candida genomes.</title>
        <authorList>
            <person name="Butler G."/>
            <person name="Rasmussen M.D."/>
            <person name="Lin M.F."/>
            <person name="Santos M.A."/>
            <person name="Sakthikumar S."/>
            <person name="Munro C.A."/>
            <person name="Rheinbay E."/>
            <person name="Grabherr M."/>
            <person name="Forche A."/>
            <person name="Reedy J.L."/>
            <person name="Agrafioti I."/>
            <person name="Arnaud M.B."/>
            <person name="Bates S."/>
            <person name="Brown A.J."/>
            <person name="Brunke S."/>
            <person name="Costanzo M.C."/>
            <person name="Fitzpatrick D.A."/>
            <person name="de Groot P.W."/>
            <person name="Harris D."/>
            <person name="Hoyer L.L."/>
            <person name="Hube B."/>
            <person name="Klis F.M."/>
            <person name="Kodira C."/>
            <person name="Lennard N."/>
            <person name="Logue M.E."/>
            <person name="Martin R."/>
            <person name="Neiman A.M."/>
            <person name="Nikolaou E."/>
            <person name="Quail M.A."/>
            <person name="Quinn J."/>
            <person name="Santos M.C."/>
            <person name="Schmitzberger F.F."/>
            <person name="Sherlock G."/>
            <person name="Shah P."/>
            <person name="Silverstein K.A."/>
            <person name="Skrzypek M.S."/>
            <person name="Soll D."/>
            <person name="Staggs R."/>
            <person name="Stansfield I."/>
            <person name="Stumpf M.P."/>
            <person name="Sudbery P.E."/>
            <person name="Srikantha T."/>
            <person name="Zeng Q."/>
            <person name="Berman J."/>
            <person name="Berriman M."/>
            <person name="Heitman J."/>
            <person name="Gow N.A."/>
            <person name="Lorenz M.C."/>
            <person name="Birren B.W."/>
            <person name="Kellis M."/>
            <person name="Cuomo C.A."/>
        </authorList>
    </citation>
    <scope>NUCLEOTIDE SEQUENCE [LARGE SCALE GENOMIC DNA]</scope>
    <source>
        <strain evidence="9">ATCC 11503 / BCRC 21390 / CBS 2605 / JCM 1781 / NBRC 1676 / NRRL YB-4239</strain>
    </source>
</reference>
<dbReference type="InterPro" id="IPR007276">
    <property type="entry name" value="Nop14"/>
</dbReference>
<evidence type="ECO:0000256" key="3">
    <source>
        <dbReference type="ARBA" id="ARBA00022517"/>
    </source>
</evidence>
<feature type="compositionally biased region" description="Basic and acidic residues" evidence="7">
    <location>
        <begin position="846"/>
        <end position="858"/>
    </location>
</feature>
<evidence type="ECO:0000313" key="8">
    <source>
        <dbReference type="EMBL" id="EDK44674.1"/>
    </source>
</evidence>
<dbReference type="VEuPathDB" id="FungiDB:LELG_02853"/>
<dbReference type="InParanoid" id="A5DZR6"/>
<accession>A5DZR6</accession>
<dbReference type="HOGENOM" id="CLU_008874_0_0_1"/>
<keyword evidence="3" id="KW-0690">Ribosome biogenesis</keyword>
<comment type="function">
    <text evidence="6">Involved in nucleolar processing of pre-18S ribosomal RNA. Has a role in the nuclear export of 40S pre-ribosomal subunit to the cytoplasm.</text>
</comment>
<feature type="region of interest" description="Disordered" evidence="7">
    <location>
        <begin position="617"/>
        <end position="650"/>
    </location>
</feature>
<dbReference type="Proteomes" id="UP000001996">
    <property type="component" value="Unassembled WGS sequence"/>
</dbReference>
<feature type="compositionally biased region" description="Basic and acidic residues" evidence="7">
    <location>
        <begin position="35"/>
        <end position="44"/>
    </location>
</feature>
<feature type="compositionally biased region" description="Acidic residues" evidence="7">
    <location>
        <begin position="333"/>
        <end position="352"/>
    </location>
</feature>
<dbReference type="GO" id="GO:0030692">
    <property type="term" value="C:Noc4p-Nop14p complex"/>
    <property type="evidence" value="ECO:0007669"/>
    <property type="project" value="EnsemblFungi"/>
</dbReference>
<evidence type="ECO:0000256" key="2">
    <source>
        <dbReference type="ARBA" id="ARBA00007466"/>
    </source>
</evidence>
<dbReference type="GO" id="GO:0000447">
    <property type="term" value="P:endonucleolytic cleavage in ITS1 to separate SSU-rRNA from 5.8S rRNA and LSU-rRNA from tricistronic rRNA transcript (SSU-rRNA, 5.8S rRNA, LSU-rRNA)"/>
    <property type="evidence" value="ECO:0007669"/>
    <property type="project" value="EnsemblFungi"/>
</dbReference>
<evidence type="ECO:0000256" key="4">
    <source>
        <dbReference type="ARBA" id="ARBA00022552"/>
    </source>
</evidence>
<evidence type="ECO:0000313" key="9">
    <source>
        <dbReference type="Proteomes" id="UP000001996"/>
    </source>
</evidence>
<keyword evidence="9" id="KW-1185">Reference proteome</keyword>
<evidence type="ECO:0008006" key="10">
    <source>
        <dbReference type="Google" id="ProtNLM"/>
    </source>
</evidence>
<feature type="region of interest" description="Disordered" evidence="7">
    <location>
        <begin position="842"/>
        <end position="865"/>
    </location>
</feature>
<dbReference type="Pfam" id="PF04147">
    <property type="entry name" value="Nop14"/>
    <property type="match status" value="1"/>
</dbReference>
<protein>
    <recommendedName>
        <fullName evidence="10">Nucleolar complex protein 14</fullName>
    </recommendedName>
</protein>
<dbReference type="GO" id="GO:0034511">
    <property type="term" value="F:U3 snoRNA binding"/>
    <property type="evidence" value="ECO:0007669"/>
    <property type="project" value="EnsemblFungi"/>
</dbReference>
<feature type="compositionally biased region" description="Acidic residues" evidence="7">
    <location>
        <begin position="375"/>
        <end position="393"/>
    </location>
</feature>
<dbReference type="PANTHER" id="PTHR23183:SF0">
    <property type="entry name" value="NUCLEOLAR PROTEIN 14"/>
    <property type="match status" value="1"/>
</dbReference>
<feature type="compositionally biased region" description="Basic and acidic residues" evidence="7">
    <location>
        <begin position="394"/>
        <end position="406"/>
    </location>
</feature>
<keyword evidence="4" id="KW-0698">rRNA processing</keyword>
<name>A5DZR6_LODEL</name>
<feature type="compositionally biased region" description="Basic and acidic residues" evidence="7">
    <location>
        <begin position="290"/>
        <end position="332"/>
    </location>
</feature>
<proteinExistence type="inferred from homology"/>
<dbReference type="GO" id="GO:0032040">
    <property type="term" value="C:small-subunit processome"/>
    <property type="evidence" value="ECO:0007669"/>
    <property type="project" value="EnsemblFungi"/>
</dbReference>
<dbReference type="eggNOG" id="KOG2147">
    <property type="taxonomic scope" value="Eukaryota"/>
</dbReference>
<dbReference type="GO" id="GO:0000480">
    <property type="term" value="P:endonucleolytic cleavage in 5'-ETS of tricistronic rRNA transcript (SSU-rRNA, 5.8S rRNA, LSU-rRNA)"/>
    <property type="evidence" value="ECO:0007669"/>
    <property type="project" value="EnsemblFungi"/>
</dbReference>
<evidence type="ECO:0000256" key="7">
    <source>
        <dbReference type="SAM" id="MobiDB-lite"/>
    </source>
</evidence>
<keyword evidence="5" id="KW-0539">Nucleus</keyword>
<dbReference type="FunCoup" id="A5DZR6">
    <property type="interactions" value="1124"/>
</dbReference>
<dbReference type="OrthoDB" id="441771at2759"/>
<feature type="region of interest" description="Disordered" evidence="7">
    <location>
        <begin position="1"/>
        <end position="45"/>
    </location>
</feature>
<feature type="region of interest" description="Disordered" evidence="7">
    <location>
        <begin position="140"/>
        <end position="196"/>
    </location>
</feature>
<dbReference type="GeneID" id="5233430"/>
<evidence type="ECO:0000256" key="5">
    <source>
        <dbReference type="ARBA" id="ARBA00023242"/>
    </source>
</evidence>